<evidence type="ECO:0000256" key="7">
    <source>
        <dbReference type="ARBA" id="ARBA00023209"/>
    </source>
</evidence>
<evidence type="ECO:0000256" key="2">
    <source>
        <dbReference type="ARBA" id="ARBA00022516"/>
    </source>
</evidence>
<evidence type="ECO:0000256" key="9">
    <source>
        <dbReference type="ARBA" id="ARBA00023264"/>
    </source>
</evidence>
<dbReference type="Pfam" id="PF02666">
    <property type="entry name" value="PS_Dcarbxylase"/>
    <property type="match status" value="1"/>
</dbReference>
<evidence type="ECO:0000256" key="6">
    <source>
        <dbReference type="ARBA" id="ARBA00023145"/>
    </source>
</evidence>
<sequence length="228" mass="24272">MRLAPGAWDYAAVPAILALLALVVFPPASLVALALAGFVLLFFRDPERVPAEGVARDAAVAAADGKVSVVRTETDDAGRERVRVGVFMNVTDVHVNRAPLPGTVDAVEHVPGGHVPAFAKSAERNERLHVDVVKPDTVGDGERAGEYRITQIAGTVARRCYSYVDAGDELDAGERFGHIAFSSRVDVLLPPRFSLDDVLVDEGDRSVAGRTLLARDPAARDADGDDPQ</sequence>
<evidence type="ECO:0000256" key="1">
    <source>
        <dbReference type="ARBA" id="ARBA00022475"/>
    </source>
</evidence>
<evidence type="ECO:0000256" key="11">
    <source>
        <dbReference type="SAM" id="Phobius"/>
    </source>
</evidence>
<keyword evidence="7" id="KW-0594">Phospholipid biosynthesis</keyword>
<keyword evidence="5 11" id="KW-0472">Membrane</keyword>
<dbReference type="AlphaFoldDB" id="A0ABD5VCA0"/>
<dbReference type="InterPro" id="IPR033175">
    <property type="entry name" value="PSD-A"/>
</dbReference>
<evidence type="ECO:0000256" key="8">
    <source>
        <dbReference type="ARBA" id="ARBA00023239"/>
    </source>
</evidence>
<keyword evidence="9" id="KW-1208">Phospholipid metabolism</keyword>
<dbReference type="PANTHER" id="PTHR35809">
    <property type="entry name" value="ARCHAETIDYLSERINE DECARBOXYLASE PROENZYME-RELATED"/>
    <property type="match status" value="1"/>
</dbReference>
<organism evidence="12 13">
    <name type="scientific">Halorubellus litoreus</name>
    <dbReference type="NCBI Taxonomy" id="755308"/>
    <lineage>
        <taxon>Archaea</taxon>
        <taxon>Methanobacteriati</taxon>
        <taxon>Methanobacteriota</taxon>
        <taxon>Stenosarchaea group</taxon>
        <taxon>Halobacteria</taxon>
        <taxon>Halobacteriales</taxon>
        <taxon>Halorubellaceae</taxon>
        <taxon>Halorubellus</taxon>
    </lineage>
</organism>
<gene>
    <name evidence="12" type="ORF">ACFQGB_09055</name>
</gene>
<evidence type="ECO:0000313" key="12">
    <source>
        <dbReference type="EMBL" id="MFC6953010.1"/>
    </source>
</evidence>
<keyword evidence="4" id="KW-0443">Lipid metabolism</keyword>
<dbReference type="Proteomes" id="UP001596395">
    <property type="component" value="Unassembled WGS sequence"/>
</dbReference>
<dbReference type="NCBIfam" id="NF003683">
    <property type="entry name" value="PRK05305.2-3"/>
    <property type="match status" value="1"/>
</dbReference>
<keyword evidence="3" id="KW-0210">Decarboxylase</keyword>
<feature type="transmembrane region" description="Helical" evidence="11">
    <location>
        <begin position="12"/>
        <end position="43"/>
    </location>
</feature>
<keyword evidence="13" id="KW-1185">Reference proteome</keyword>
<proteinExistence type="predicted"/>
<reference evidence="12 13" key="1">
    <citation type="journal article" date="2019" name="Int. J. Syst. Evol. Microbiol.">
        <title>The Global Catalogue of Microorganisms (GCM) 10K type strain sequencing project: providing services to taxonomists for standard genome sequencing and annotation.</title>
        <authorList>
            <consortium name="The Broad Institute Genomics Platform"/>
            <consortium name="The Broad Institute Genome Sequencing Center for Infectious Disease"/>
            <person name="Wu L."/>
            <person name="Ma J."/>
        </authorList>
    </citation>
    <scope>NUCLEOTIDE SEQUENCE [LARGE SCALE GENOMIC DNA]</scope>
    <source>
        <strain evidence="12 13">GX26</strain>
    </source>
</reference>
<accession>A0ABD5VCA0</accession>
<evidence type="ECO:0000256" key="4">
    <source>
        <dbReference type="ARBA" id="ARBA00023098"/>
    </source>
</evidence>
<keyword evidence="2" id="KW-0444">Lipid biosynthesis</keyword>
<evidence type="ECO:0000256" key="5">
    <source>
        <dbReference type="ARBA" id="ARBA00023136"/>
    </source>
</evidence>
<dbReference type="GO" id="GO:0016831">
    <property type="term" value="F:carboxy-lyase activity"/>
    <property type="evidence" value="ECO:0007669"/>
    <property type="project" value="UniProtKB-KW"/>
</dbReference>
<keyword evidence="6" id="KW-0865">Zymogen</keyword>
<dbReference type="PANTHER" id="PTHR35809:SF1">
    <property type="entry name" value="ARCHAETIDYLSERINE DECARBOXYLASE PROENZYME-RELATED"/>
    <property type="match status" value="1"/>
</dbReference>
<protein>
    <submittedName>
        <fullName evidence="12">Protein sorting system archaetidylserine decarboxylase</fullName>
    </submittedName>
</protein>
<comment type="caution">
    <text evidence="12">The sequence shown here is derived from an EMBL/GenBank/DDBJ whole genome shotgun (WGS) entry which is preliminary data.</text>
</comment>
<keyword evidence="11" id="KW-0812">Transmembrane</keyword>
<dbReference type="EMBL" id="JBHSXN010000002">
    <property type="protein sequence ID" value="MFC6953010.1"/>
    <property type="molecule type" value="Genomic_DNA"/>
</dbReference>
<name>A0ABD5VCA0_9EURY</name>
<evidence type="ECO:0000256" key="3">
    <source>
        <dbReference type="ARBA" id="ARBA00022793"/>
    </source>
</evidence>
<keyword evidence="8" id="KW-0456">Lyase</keyword>
<keyword evidence="11" id="KW-1133">Transmembrane helix</keyword>
<dbReference type="InterPro" id="IPR003817">
    <property type="entry name" value="PS_Dcarbxylase"/>
</dbReference>
<keyword evidence="1" id="KW-1003">Cell membrane</keyword>
<keyword evidence="10" id="KW-0670">Pyruvate</keyword>
<dbReference type="NCBIfam" id="NF038088">
    <property type="entry name" value="anchor_synt_D"/>
    <property type="match status" value="1"/>
</dbReference>
<dbReference type="RefSeq" id="WP_336349989.1">
    <property type="nucleotide sequence ID" value="NZ_JAZAQL010000002.1"/>
</dbReference>
<dbReference type="GO" id="GO:0008654">
    <property type="term" value="P:phospholipid biosynthetic process"/>
    <property type="evidence" value="ECO:0007669"/>
    <property type="project" value="UniProtKB-KW"/>
</dbReference>
<evidence type="ECO:0000256" key="10">
    <source>
        <dbReference type="ARBA" id="ARBA00023317"/>
    </source>
</evidence>
<evidence type="ECO:0000313" key="13">
    <source>
        <dbReference type="Proteomes" id="UP001596395"/>
    </source>
</evidence>